<keyword evidence="1" id="KW-0812">Transmembrane</keyword>
<gene>
    <name evidence="2" type="ordered locus">A2cp1_0882</name>
</gene>
<sequence>MAPALTLAAVLLAAQPAGELRVPDLRPPAPETLPGGVRVLDRGPFGTGELAGSGAGLLLGDAAVIAATYATFKLFTTGTVSASVGNFRRAAFGLAAVTLFVPPLGAVLGGMLGRNGPSAGSAWKAFALSLVGHAAALLVGYLAAPAYWAVLPVQLATMTTGTSVGLHWGPRARTLDARDAPRPGGGDQAVAAAPVAFRGPPVCPDPGA</sequence>
<evidence type="ECO:0000313" key="2">
    <source>
        <dbReference type="EMBL" id="ACL64234.1"/>
    </source>
</evidence>
<keyword evidence="1" id="KW-1133">Transmembrane helix</keyword>
<feature type="transmembrane region" description="Helical" evidence="1">
    <location>
        <begin position="91"/>
        <end position="113"/>
    </location>
</feature>
<proteinExistence type="predicted"/>
<reference evidence="2" key="1">
    <citation type="submission" date="2009-01" db="EMBL/GenBank/DDBJ databases">
        <title>Complete sequence of Anaeromyxobacter dehalogenans 2CP-1.</title>
        <authorList>
            <consortium name="US DOE Joint Genome Institute"/>
            <person name="Lucas S."/>
            <person name="Copeland A."/>
            <person name="Lapidus A."/>
            <person name="Glavina del Rio T."/>
            <person name="Dalin E."/>
            <person name="Tice H."/>
            <person name="Bruce D."/>
            <person name="Goodwin L."/>
            <person name="Pitluck S."/>
            <person name="Saunders E."/>
            <person name="Brettin T."/>
            <person name="Detter J.C."/>
            <person name="Han C."/>
            <person name="Larimer F."/>
            <person name="Land M."/>
            <person name="Hauser L."/>
            <person name="Kyrpides N."/>
            <person name="Ovchinnikova G."/>
            <person name="Beliaev A.S."/>
            <person name="Richardson P."/>
        </authorList>
    </citation>
    <scope>NUCLEOTIDE SEQUENCE</scope>
    <source>
        <strain evidence="2">2CP-1</strain>
    </source>
</reference>
<evidence type="ECO:0000313" key="3">
    <source>
        <dbReference type="Proteomes" id="UP000007089"/>
    </source>
</evidence>
<keyword evidence="1" id="KW-0472">Membrane</keyword>
<dbReference type="KEGG" id="acp:A2cp1_0882"/>
<dbReference type="Proteomes" id="UP000007089">
    <property type="component" value="Chromosome"/>
</dbReference>
<dbReference type="AlphaFoldDB" id="B8JEA8"/>
<evidence type="ECO:0000256" key="1">
    <source>
        <dbReference type="SAM" id="Phobius"/>
    </source>
</evidence>
<accession>B8JEA8</accession>
<protein>
    <submittedName>
        <fullName evidence="2">Uncharacterized protein</fullName>
    </submittedName>
</protein>
<dbReference type="HOGENOM" id="CLU_1318701_0_0_7"/>
<name>B8JEA8_ANAD2</name>
<keyword evidence="3" id="KW-1185">Reference proteome</keyword>
<feature type="transmembrane region" description="Helical" evidence="1">
    <location>
        <begin position="125"/>
        <end position="150"/>
    </location>
</feature>
<dbReference type="RefSeq" id="WP_012632240.1">
    <property type="nucleotide sequence ID" value="NC_011891.1"/>
</dbReference>
<organism evidence="2 3">
    <name type="scientific">Anaeromyxobacter dehalogenans (strain ATCC BAA-258 / DSM 21875 / 2CP-1)</name>
    <dbReference type="NCBI Taxonomy" id="455488"/>
    <lineage>
        <taxon>Bacteria</taxon>
        <taxon>Pseudomonadati</taxon>
        <taxon>Myxococcota</taxon>
        <taxon>Myxococcia</taxon>
        <taxon>Myxococcales</taxon>
        <taxon>Cystobacterineae</taxon>
        <taxon>Anaeromyxobacteraceae</taxon>
        <taxon>Anaeromyxobacter</taxon>
    </lineage>
</organism>
<dbReference type="EMBL" id="CP001359">
    <property type="protein sequence ID" value="ACL64234.1"/>
    <property type="molecule type" value="Genomic_DNA"/>
</dbReference>